<keyword evidence="8" id="KW-1185">Reference proteome</keyword>
<evidence type="ECO:0000256" key="5">
    <source>
        <dbReference type="SAM" id="SignalP"/>
    </source>
</evidence>
<dbReference type="PROSITE" id="PS51007">
    <property type="entry name" value="CYTC"/>
    <property type="match status" value="1"/>
</dbReference>
<dbReference type="InterPro" id="IPR009056">
    <property type="entry name" value="Cyt_c-like_dom"/>
</dbReference>
<evidence type="ECO:0000313" key="7">
    <source>
        <dbReference type="EMBL" id="GHA04058.1"/>
    </source>
</evidence>
<evidence type="ECO:0000256" key="1">
    <source>
        <dbReference type="ARBA" id="ARBA00022617"/>
    </source>
</evidence>
<keyword evidence="5" id="KW-0732">Signal</keyword>
<keyword evidence="1 4" id="KW-0349">Heme</keyword>
<dbReference type="PROSITE" id="PS51257">
    <property type="entry name" value="PROKAR_LIPOPROTEIN"/>
    <property type="match status" value="1"/>
</dbReference>
<proteinExistence type="predicted"/>
<feature type="domain" description="Cytochrome c" evidence="6">
    <location>
        <begin position="30"/>
        <end position="111"/>
    </location>
</feature>
<evidence type="ECO:0000256" key="3">
    <source>
        <dbReference type="ARBA" id="ARBA00023004"/>
    </source>
</evidence>
<feature type="chain" id="PRO_5038031155" description="Cytochrome c domain-containing protein" evidence="5">
    <location>
        <begin position="21"/>
        <end position="119"/>
    </location>
</feature>
<dbReference type="InterPro" id="IPR036909">
    <property type="entry name" value="Cyt_c-like_dom_sf"/>
</dbReference>
<evidence type="ECO:0000313" key="8">
    <source>
        <dbReference type="Proteomes" id="UP000634139"/>
    </source>
</evidence>
<evidence type="ECO:0000256" key="2">
    <source>
        <dbReference type="ARBA" id="ARBA00022723"/>
    </source>
</evidence>
<organism evidence="7 8">
    <name type="scientific">Novosphingobium arvoryzae</name>
    <dbReference type="NCBI Taxonomy" id="1256514"/>
    <lineage>
        <taxon>Bacteria</taxon>
        <taxon>Pseudomonadati</taxon>
        <taxon>Pseudomonadota</taxon>
        <taxon>Alphaproteobacteria</taxon>
        <taxon>Sphingomonadales</taxon>
        <taxon>Sphingomonadaceae</taxon>
        <taxon>Novosphingobium</taxon>
    </lineage>
</organism>
<feature type="signal peptide" evidence="5">
    <location>
        <begin position="1"/>
        <end position="20"/>
    </location>
</feature>
<gene>
    <name evidence="7" type="ORF">GCM10011617_26300</name>
</gene>
<sequence>MLKLLAASALLLSTACAVNAAGPAQPQLSRSAQRGLAFAEQRCAACHGVTANAASPNPESPAFEDIANTPGLTRETLRTFLHDSHNFPEAMNFAVPPRRIRDLADYMVTLQRPDYRPAI</sequence>
<comment type="caution">
    <text evidence="7">The sequence shown here is derived from an EMBL/GenBank/DDBJ whole genome shotgun (WGS) entry which is preliminary data.</text>
</comment>
<dbReference type="AlphaFoldDB" id="A0A918RN80"/>
<dbReference type="Gene3D" id="1.10.760.10">
    <property type="entry name" value="Cytochrome c-like domain"/>
    <property type="match status" value="1"/>
</dbReference>
<dbReference type="SUPFAM" id="SSF46626">
    <property type="entry name" value="Cytochrome c"/>
    <property type="match status" value="1"/>
</dbReference>
<dbReference type="EMBL" id="BMZD01000007">
    <property type="protein sequence ID" value="GHA04058.1"/>
    <property type="molecule type" value="Genomic_DNA"/>
</dbReference>
<keyword evidence="3 4" id="KW-0408">Iron</keyword>
<reference evidence="7" key="2">
    <citation type="submission" date="2020-09" db="EMBL/GenBank/DDBJ databases">
        <authorList>
            <person name="Sun Q."/>
            <person name="Kim S."/>
        </authorList>
    </citation>
    <scope>NUCLEOTIDE SEQUENCE</scope>
    <source>
        <strain evidence="7">KCTC 32422</strain>
    </source>
</reference>
<evidence type="ECO:0000259" key="6">
    <source>
        <dbReference type="PROSITE" id="PS51007"/>
    </source>
</evidence>
<dbReference type="GO" id="GO:0020037">
    <property type="term" value="F:heme binding"/>
    <property type="evidence" value="ECO:0007669"/>
    <property type="project" value="InterPro"/>
</dbReference>
<dbReference type="RefSeq" id="WP_189542318.1">
    <property type="nucleotide sequence ID" value="NZ_BMZD01000007.1"/>
</dbReference>
<reference evidence="7" key="1">
    <citation type="journal article" date="2014" name="Int. J. Syst. Evol. Microbiol.">
        <title>Complete genome sequence of Corynebacterium casei LMG S-19264T (=DSM 44701T), isolated from a smear-ripened cheese.</title>
        <authorList>
            <consortium name="US DOE Joint Genome Institute (JGI-PGF)"/>
            <person name="Walter F."/>
            <person name="Albersmeier A."/>
            <person name="Kalinowski J."/>
            <person name="Ruckert C."/>
        </authorList>
    </citation>
    <scope>NUCLEOTIDE SEQUENCE</scope>
    <source>
        <strain evidence="7">KCTC 32422</strain>
    </source>
</reference>
<keyword evidence="2 4" id="KW-0479">Metal-binding</keyword>
<protein>
    <recommendedName>
        <fullName evidence="6">Cytochrome c domain-containing protein</fullName>
    </recommendedName>
</protein>
<accession>A0A918RN80</accession>
<dbReference type="GO" id="GO:0046872">
    <property type="term" value="F:metal ion binding"/>
    <property type="evidence" value="ECO:0007669"/>
    <property type="project" value="UniProtKB-KW"/>
</dbReference>
<evidence type="ECO:0000256" key="4">
    <source>
        <dbReference type="PROSITE-ProRule" id="PRU00433"/>
    </source>
</evidence>
<dbReference type="GO" id="GO:0009055">
    <property type="term" value="F:electron transfer activity"/>
    <property type="evidence" value="ECO:0007669"/>
    <property type="project" value="InterPro"/>
</dbReference>
<name>A0A918RN80_9SPHN</name>
<dbReference type="Proteomes" id="UP000634139">
    <property type="component" value="Unassembled WGS sequence"/>
</dbReference>